<accession>A0A8B8BDL1</accession>
<evidence type="ECO:0000313" key="2">
    <source>
        <dbReference type="Proteomes" id="UP000694844"/>
    </source>
</evidence>
<evidence type="ECO:0000256" key="1">
    <source>
        <dbReference type="SAM" id="SignalP"/>
    </source>
</evidence>
<protein>
    <submittedName>
        <fullName evidence="3">Uncharacterized protein LOC111109293</fullName>
    </submittedName>
</protein>
<name>A0A8B8BDL1_CRAVI</name>
<dbReference type="GeneID" id="111109293"/>
<gene>
    <name evidence="3" type="primary">LOC111109293</name>
</gene>
<feature type="chain" id="PRO_5034752563" evidence="1">
    <location>
        <begin position="23"/>
        <end position="101"/>
    </location>
</feature>
<reference evidence="3" key="1">
    <citation type="submission" date="2025-08" db="UniProtKB">
        <authorList>
            <consortium name="RefSeq"/>
        </authorList>
    </citation>
    <scope>IDENTIFICATION</scope>
    <source>
        <tissue evidence="3">Whole sample</tissue>
    </source>
</reference>
<keyword evidence="2" id="KW-1185">Reference proteome</keyword>
<dbReference type="KEGG" id="cvn:111109293"/>
<dbReference type="RefSeq" id="XP_022301081.1">
    <property type="nucleotide sequence ID" value="XM_022445373.1"/>
</dbReference>
<feature type="signal peptide" evidence="1">
    <location>
        <begin position="1"/>
        <end position="22"/>
    </location>
</feature>
<proteinExistence type="predicted"/>
<sequence length="101" mass="12217">MFLELLTFLILVVLPLFDIYTCEEPTFGKLDDYLRSVLKSGGFVRQRQCLNLFYFDVIRRYAIFTVPRVVFKIWWWYYRKRGFSWWSGSGSRTEVVARPEI</sequence>
<dbReference type="AlphaFoldDB" id="A0A8B8BDL1"/>
<evidence type="ECO:0000313" key="3">
    <source>
        <dbReference type="RefSeq" id="XP_022301081.1"/>
    </source>
</evidence>
<keyword evidence="1" id="KW-0732">Signal</keyword>
<organism evidence="2 3">
    <name type="scientific">Crassostrea virginica</name>
    <name type="common">Eastern oyster</name>
    <dbReference type="NCBI Taxonomy" id="6565"/>
    <lineage>
        <taxon>Eukaryota</taxon>
        <taxon>Metazoa</taxon>
        <taxon>Spiralia</taxon>
        <taxon>Lophotrochozoa</taxon>
        <taxon>Mollusca</taxon>
        <taxon>Bivalvia</taxon>
        <taxon>Autobranchia</taxon>
        <taxon>Pteriomorphia</taxon>
        <taxon>Ostreida</taxon>
        <taxon>Ostreoidea</taxon>
        <taxon>Ostreidae</taxon>
        <taxon>Crassostrea</taxon>
    </lineage>
</organism>
<dbReference type="Proteomes" id="UP000694844">
    <property type="component" value="Chromosome 8"/>
</dbReference>